<sequence>MKNPKSLCNLLVLAAVIWPTLSLAAEQQGSYAAQNIALPERIPARCLNNAANRYQVPAMALLAILKTESGGRTGVVGKNKNGTKDIGPAQLNTGSWAKYMINKYNIPLEALRDNMCQALMAQAYALRWEWNRCITKRNNPDIWCAIAYYHSPTPKYQRIYVSKVWKHYQQIVQKGRF</sequence>
<gene>
    <name evidence="3" type="ORF">CJP73_07915</name>
</gene>
<feature type="chain" id="PRO_5017280552" description="Transglycosylase SLT domain-containing protein" evidence="1">
    <location>
        <begin position="25"/>
        <end position="177"/>
    </location>
</feature>
<evidence type="ECO:0000313" key="3">
    <source>
        <dbReference type="EMBL" id="RIY41065.1"/>
    </source>
</evidence>
<dbReference type="AlphaFoldDB" id="A0A3A1YTT2"/>
<dbReference type="RefSeq" id="WP_119516066.1">
    <property type="nucleotide sequence ID" value="NZ_NQYH01000005.1"/>
</dbReference>
<evidence type="ECO:0000313" key="4">
    <source>
        <dbReference type="Proteomes" id="UP000266206"/>
    </source>
</evidence>
<name>A0A3A1YTT2_9BURK</name>
<dbReference type="CDD" id="cd13400">
    <property type="entry name" value="LT_IagB-like"/>
    <property type="match status" value="1"/>
</dbReference>
<protein>
    <recommendedName>
        <fullName evidence="2">Transglycosylase SLT domain-containing protein</fullName>
    </recommendedName>
</protein>
<dbReference type="SUPFAM" id="SSF53955">
    <property type="entry name" value="Lysozyme-like"/>
    <property type="match status" value="1"/>
</dbReference>
<keyword evidence="1" id="KW-0732">Signal</keyword>
<dbReference type="Proteomes" id="UP000266206">
    <property type="component" value="Unassembled WGS sequence"/>
</dbReference>
<evidence type="ECO:0000256" key="1">
    <source>
        <dbReference type="SAM" id="SignalP"/>
    </source>
</evidence>
<dbReference type="InterPro" id="IPR023346">
    <property type="entry name" value="Lysozyme-like_dom_sf"/>
</dbReference>
<dbReference type="Gene3D" id="1.10.530.10">
    <property type="match status" value="1"/>
</dbReference>
<feature type="domain" description="Transglycosylase SLT" evidence="2">
    <location>
        <begin position="46"/>
        <end position="151"/>
    </location>
</feature>
<dbReference type="OrthoDB" id="9808681at2"/>
<organism evidence="3 4">
    <name type="scientific">Neopusillimonas maritima</name>
    <dbReference type="NCBI Taxonomy" id="2026239"/>
    <lineage>
        <taxon>Bacteria</taxon>
        <taxon>Pseudomonadati</taxon>
        <taxon>Pseudomonadota</taxon>
        <taxon>Betaproteobacteria</taxon>
        <taxon>Burkholderiales</taxon>
        <taxon>Alcaligenaceae</taxon>
        <taxon>Neopusillimonas</taxon>
    </lineage>
</organism>
<accession>A0A3A1YTT2</accession>
<feature type="signal peptide" evidence="1">
    <location>
        <begin position="1"/>
        <end position="24"/>
    </location>
</feature>
<dbReference type="EMBL" id="NQYH01000005">
    <property type="protein sequence ID" value="RIY41065.1"/>
    <property type="molecule type" value="Genomic_DNA"/>
</dbReference>
<proteinExistence type="predicted"/>
<evidence type="ECO:0000259" key="2">
    <source>
        <dbReference type="Pfam" id="PF01464"/>
    </source>
</evidence>
<comment type="caution">
    <text evidence="3">The sequence shown here is derived from an EMBL/GenBank/DDBJ whole genome shotgun (WGS) entry which is preliminary data.</text>
</comment>
<dbReference type="InterPro" id="IPR008258">
    <property type="entry name" value="Transglycosylase_SLT_dom_1"/>
</dbReference>
<dbReference type="Pfam" id="PF01464">
    <property type="entry name" value="SLT"/>
    <property type="match status" value="1"/>
</dbReference>
<reference evidence="3 4" key="1">
    <citation type="submission" date="2017-08" db="EMBL/GenBank/DDBJ databases">
        <title>Pusillimonas indicus sp. nov., a member of the family Alcaligenaceae isolated from surface seawater.</title>
        <authorList>
            <person name="Li J."/>
        </authorList>
    </citation>
    <scope>NUCLEOTIDE SEQUENCE [LARGE SCALE GENOMIC DNA]</scope>
    <source>
        <strain evidence="3 4">L52-1-41</strain>
    </source>
</reference>